<proteinExistence type="predicted"/>
<gene>
    <name evidence="1" type="ORF">NKW50_16410</name>
</gene>
<accession>A0ABT1F8K6</accession>
<keyword evidence="2" id="KW-1185">Reference proteome</keyword>
<name>A0ABT1F8K6_9PROT</name>
<evidence type="ECO:0000313" key="2">
    <source>
        <dbReference type="Proteomes" id="UP001523528"/>
    </source>
</evidence>
<evidence type="ECO:0000313" key="1">
    <source>
        <dbReference type="EMBL" id="MCP1260144.1"/>
    </source>
</evidence>
<comment type="caution">
    <text evidence="1">The sequence shown here is derived from an EMBL/GenBank/DDBJ whole genome shotgun (WGS) entry which is preliminary data.</text>
</comment>
<dbReference type="Gene3D" id="2.10.260.10">
    <property type="match status" value="1"/>
</dbReference>
<dbReference type="RefSeq" id="WP_198912052.1">
    <property type="nucleotide sequence ID" value="NZ_JAMYZY010000103.1"/>
</dbReference>
<dbReference type="Proteomes" id="UP001523528">
    <property type="component" value="Unassembled WGS sequence"/>
</dbReference>
<reference evidence="1 2" key="1">
    <citation type="submission" date="2022-06" db="EMBL/GenBank/DDBJ databases">
        <title>Acetobacer genomes from food samples.</title>
        <authorList>
            <person name="Sombolestani A."/>
        </authorList>
    </citation>
    <scope>NUCLEOTIDE SEQUENCE [LARGE SCALE GENOMIC DNA]</scope>
    <source>
        <strain evidence="1 2">R-83285</strain>
    </source>
</reference>
<sequence>MKIEPVVAECDLAELLAGITPDNIHHQVDFGEAVGKELLQ</sequence>
<protein>
    <submittedName>
        <fullName evidence="1">Transcriptional regulator</fullName>
    </submittedName>
</protein>
<dbReference type="EMBL" id="JAMYZZ010000098">
    <property type="protein sequence ID" value="MCP1260144.1"/>
    <property type="molecule type" value="Genomic_DNA"/>
</dbReference>
<organism evidence="1 2">
    <name type="scientific">Acetobacter lambici</name>
    <dbReference type="NCBI Taxonomy" id="1332824"/>
    <lineage>
        <taxon>Bacteria</taxon>
        <taxon>Pseudomonadati</taxon>
        <taxon>Pseudomonadota</taxon>
        <taxon>Alphaproteobacteria</taxon>
        <taxon>Acetobacterales</taxon>
        <taxon>Acetobacteraceae</taxon>
        <taxon>Acetobacter</taxon>
    </lineage>
</organism>